<dbReference type="EMBL" id="JARKNE010000005">
    <property type="protein sequence ID" value="KAK5832605.1"/>
    <property type="molecule type" value="Genomic_DNA"/>
</dbReference>
<protein>
    <submittedName>
        <fullName evidence="1">Uncharacterized protein</fullName>
    </submittedName>
</protein>
<evidence type="ECO:0000313" key="1">
    <source>
        <dbReference type="EMBL" id="KAK5832605.1"/>
    </source>
</evidence>
<name>A0ABR0PZX3_GOSAR</name>
<organism evidence="1 2">
    <name type="scientific">Gossypium arboreum</name>
    <name type="common">Tree cotton</name>
    <name type="synonym">Gossypium nanking</name>
    <dbReference type="NCBI Taxonomy" id="29729"/>
    <lineage>
        <taxon>Eukaryota</taxon>
        <taxon>Viridiplantae</taxon>
        <taxon>Streptophyta</taxon>
        <taxon>Embryophyta</taxon>
        <taxon>Tracheophyta</taxon>
        <taxon>Spermatophyta</taxon>
        <taxon>Magnoliopsida</taxon>
        <taxon>eudicotyledons</taxon>
        <taxon>Gunneridae</taxon>
        <taxon>Pentapetalae</taxon>
        <taxon>rosids</taxon>
        <taxon>malvids</taxon>
        <taxon>Malvales</taxon>
        <taxon>Malvaceae</taxon>
        <taxon>Malvoideae</taxon>
        <taxon>Gossypium</taxon>
    </lineage>
</organism>
<dbReference type="Proteomes" id="UP001358586">
    <property type="component" value="Chromosome 5"/>
</dbReference>
<evidence type="ECO:0000313" key="2">
    <source>
        <dbReference type="Proteomes" id="UP001358586"/>
    </source>
</evidence>
<gene>
    <name evidence="1" type="ORF">PVK06_016407</name>
</gene>
<proteinExistence type="predicted"/>
<sequence length="107" mass="12277">MYAESEERSPFKNRTLPYFENFSVIYGKYHAIGNDAQTTNDIIEELEENLMIMVEQRTMQMIGVGEDGMIGTENVEYEMILKTMASQGPHLLAKAKLEGLKKLERVK</sequence>
<comment type="caution">
    <text evidence="1">The sequence shown here is derived from an EMBL/GenBank/DDBJ whole genome shotgun (WGS) entry which is preliminary data.</text>
</comment>
<keyword evidence="2" id="KW-1185">Reference proteome</keyword>
<accession>A0ABR0PZX3</accession>
<reference evidence="1 2" key="1">
    <citation type="submission" date="2023-03" db="EMBL/GenBank/DDBJ databases">
        <title>WGS of Gossypium arboreum.</title>
        <authorList>
            <person name="Yu D."/>
        </authorList>
    </citation>
    <scope>NUCLEOTIDE SEQUENCE [LARGE SCALE GENOMIC DNA]</scope>
    <source>
        <tissue evidence="1">Leaf</tissue>
    </source>
</reference>